<dbReference type="AlphaFoldDB" id="A0AAV0MD57"/>
<proteinExistence type="predicted"/>
<gene>
    <name evidence="2" type="ORF">LITE_LOCUS28000</name>
</gene>
<reference evidence="2" key="1">
    <citation type="submission" date="2022-08" db="EMBL/GenBank/DDBJ databases">
        <authorList>
            <person name="Gutierrez-Valencia J."/>
        </authorList>
    </citation>
    <scope>NUCLEOTIDE SEQUENCE</scope>
</reference>
<dbReference type="PANTHER" id="PTHR31972">
    <property type="entry name" value="EXPRESSED PROTEIN"/>
    <property type="match status" value="1"/>
</dbReference>
<dbReference type="PANTHER" id="PTHR31972:SF3">
    <property type="entry name" value="OS09G0416600 PROTEIN"/>
    <property type="match status" value="1"/>
</dbReference>
<feature type="region of interest" description="Disordered" evidence="1">
    <location>
        <begin position="128"/>
        <end position="165"/>
    </location>
</feature>
<dbReference type="Pfam" id="PF05910">
    <property type="entry name" value="DUF868"/>
    <property type="match status" value="1"/>
</dbReference>
<dbReference type="InterPro" id="IPR008586">
    <property type="entry name" value="DUF868_pln"/>
</dbReference>
<accession>A0AAV0MD57</accession>
<evidence type="ECO:0000256" key="1">
    <source>
        <dbReference type="SAM" id="MobiDB-lite"/>
    </source>
</evidence>
<organism evidence="2 3">
    <name type="scientific">Linum tenue</name>
    <dbReference type="NCBI Taxonomy" id="586396"/>
    <lineage>
        <taxon>Eukaryota</taxon>
        <taxon>Viridiplantae</taxon>
        <taxon>Streptophyta</taxon>
        <taxon>Embryophyta</taxon>
        <taxon>Tracheophyta</taxon>
        <taxon>Spermatophyta</taxon>
        <taxon>Magnoliopsida</taxon>
        <taxon>eudicotyledons</taxon>
        <taxon>Gunneridae</taxon>
        <taxon>Pentapetalae</taxon>
        <taxon>rosids</taxon>
        <taxon>fabids</taxon>
        <taxon>Malpighiales</taxon>
        <taxon>Linaceae</taxon>
        <taxon>Linum</taxon>
    </lineage>
</organism>
<comment type="caution">
    <text evidence="2">The sequence shown here is derived from an EMBL/GenBank/DDBJ whole genome shotgun (WGS) entry which is preliminary data.</text>
</comment>
<name>A0AAV0MD57_9ROSI</name>
<evidence type="ECO:0000313" key="2">
    <source>
        <dbReference type="EMBL" id="CAI0444197.1"/>
    </source>
</evidence>
<dbReference type="EMBL" id="CAMGYJ010000007">
    <property type="protein sequence ID" value="CAI0444197.1"/>
    <property type="molecule type" value="Genomic_DNA"/>
</dbReference>
<feature type="compositionally biased region" description="Acidic residues" evidence="1">
    <location>
        <begin position="153"/>
        <end position="165"/>
    </location>
</feature>
<evidence type="ECO:0000313" key="3">
    <source>
        <dbReference type="Proteomes" id="UP001154282"/>
    </source>
</evidence>
<protein>
    <submittedName>
        <fullName evidence="2">Uncharacterized protein</fullName>
    </submittedName>
</protein>
<dbReference type="Proteomes" id="UP001154282">
    <property type="component" value="Unassembled WGS sequence"/>
</dbReference>
<keyword evidence="3" id="KW-1185">Reference proteome</keyword>
<sequence length="215" mass="23640">MTREACGKPKSVRRPRSSQSLVLRREHVIGNRVYTTRARFDGRNRQISIDCNCGSDARLSFAVEGKRVLQIKRLKWKFRGIERVEVDGVPIEISWDVYNWLFEDVGSGGGHAVFMFRFEGEEEEYDCDGSGGGGSGLATPLTEKSGGDGDRVEEGEEGVDDEDDGGEEFVLVADFDVADVVGGTNSSVMEWASIEESELGCGPQGFSLLVCAWKK</sequence>